<evidence type="ECO:0000313" key="2">
    <source>
        <dbReference type="EMBL" id="QDT11950.1"/>
    </source>
</evidence>
<protein>
    <recommendedName>
        <fullName evidence="4">DUF4235 domain-containing protein</fullName>
    </recommendedName>
</protein>
<accession>A0A517NXX1</accession>
<proteinExistence type="predicted"/>
<keyword evidence="1" id="KW-1133">Transmembrane helix</keyword>
<feature type="transmembrane region" description="Helical" evidence="1">
    <location>
        <begin position="40"/>
        <end position="61"/>
    </location>
</feature>
<evidence type="ECO:0008006" key="4">
    <source>
        <dbReference type="Google" id="ProtNLM"/>
    </source>
</evidence>
<dbReference type="Proteomes" id="UP000319817">
    <property type="component" value="Chromosome"/>
</dbReference>
<evidence type="ECO:0000256" key="1">
    <source>
        <dbReference type="SAM" id="Phobius"/>
    </source>
</evidence>
<dbReference type="Pfam" id="PF14019">
    <property type="entry name" value="DUF4235"/>
    <property type="match status" value="1"/>
</dbReference>
<dbReference type="EMBL" id="CP036526">
    <property type="protein sequence ID" value="QDT11950.1"/>
    <property type="molecule type" value="Genomic_DNA"/>
</dbReference>
<organism evidence="2 3">
    <name type="scientific">Stieleria marina</name>
    <dbReference type="NCBI Taxonomy" id="1930275"/>
    <lineage>
        <taxon>Bacteria</taxon>
        <taxon>Pseudomonadati</taxon>
        <taxon>Planctomycetota</taxon>
        <taxon>Planctomycetia</taxon>
        <taxon>Pirellulales</taxon>
        <taxon>Pirellulaceae</taxon>
        <taxon>Stieleria</taxon>
    </lineage>
</organism>
<sequence>MIEQLREKVRDIVGRGDDVAASTGGKHVGMNAGVEPAENLLAFTVALGMTFLARSALQAGWRKALKTEPPKNPSSHEVMWRDALLWGAVSGAVVGVARIASRRASSSAYRGMRS</sequence>
<keyword evidence="1" id="KW-0812">Transmembrane</keyword>
<dbReference type="AlphaFoldDB" id="A0A517NXX1"/>
<dbReference type="OrthoDB" id="284399at2"/>
<keyword evidence="1" id="KW-0472">Membrane</keyword>
<name>A0A517NXX1_9BACT</name>
<dbReference type="InterPro" id="IPR025329">
    <property type="entry name" value="DUF4235"/>
</dbReference>
<gene>
    <name evidence="2" type="ORF">K239x_39520</name>
</gene>
<keyword evidence="3" id="KW-1185">Reference proteome</keyword>
<dbReference type="RefSeq" id="WP_145419702.1">
    <property type="nucleotide sequence ID" value="NZ_CP036526.1"/>
</dbReference>
<evidence type="ECO:0000313" key="3">
    <source>
        <dbReference type="Proteomes" id="UP000319817"/>
    </source>
</evidence>
<feature type="transmembrane region" description="Helical" evidence="1">
    <location>
        <begin position="83"/>
        <end position="100"/>
    </location>
</feature>
<reference evidence="2 3" key="1">
    <citation type="submission" date="2019-02" db="EMBL/GenBank/DDBJ databases">
        <title>Deep-cultivation of Planctomycetes and their phenomic and genomic characterization uncovers novel biology.</title>
        <authorList>
            <person name="Wiegand S."/>
            <person name="Jogler M."/>
            <person name="Boedeker C."/>
            <person name="Pinto D."/>
            <person name="Vollmers J."/>
            <person name="Rivas-Marin E."/>
            <person name="Kohn T."/>
            <person name="Peeters S.H."/>
            <person name="Heuer A."/>
            <person name="Rast P."/>
            <person name="Oberbeckmann S."/>
            <person name="Bunk B."/>
            <person name="Jeske O."/>
            <person name="Meyerdierks A."/>
            <person name="Storesund J.E."/>
            <person name="Kallscheuer N."/>
            <person name="Luecker S."/>
            <person name="Lage O.M."/>
            <person name="Pohl T."/>
            <person name="Merkel B.J."/>
            <person name="Hornburger P."/>
            <person name="Mueller R.-W."/>
            <person name="Bruemmer F."/>
            <person name="Labrenz M."/>
            <person name="Spormann A.M."/>
            <person name="Op den Camp H."/>
            <person name="Overmann J."/>
            <person name="Amann R."/>
            <person name="Jetten M.S.M."/>
            <person name="Mascher T."/>
            <person name="Medema M.H."/>
            <person name="Devos D.P."/>
            <person name="Kaster A.-K."/>
            <person name="Ovreas L."/>
            <person name="Rohde M."/>
            <person name="Galperin M.Y."/>
            <person name="Jogler C."/>
        </authorList>
    </citation>
    <scope>NUCLEOTIDE SEQUENCE [LARGE SCALE GENOMIC DNA]</scope>
    <source>
        <strain evidence="2 3">K23_9</strain>
    </source>
</reference>